<dbReference type="AlphaFoldDB" id="A0A0P5AHY5"/>
<reference evidence="4" key="1">
    <citation type="submission" date="2015-10" db="EMBL/GenBank/DDBJ databases">
        <title>Daphnia magna gene sets from two clonal populations assembled and annotated with EvidentialGene.</title>
        <authorList>
            <person name="Gilbert D."/>
            <person name="Podicheti R."/>
            <person name="Orsini L."/>
            <person name="Colbourne J."/>
            <person name="Pfrender M."/>
        </authorList>
    </citation>
    <scope>NUCLEOTIDE SEQUENCE</scope>
</reference>
<gene>
    <name evidence="5" type="ORF">APZ42_001765</name>
</gene>
<feature type="compositionally biased region" description="Basic and acidic residues" evidence="1">
    <location>
        <begin position="49"/>
        <end position="61"/>
    </location>
</feature>
<name>A0A0P5AHY5_9CRUS</name>
<protein>
    <submittedName>
        <fullName evidence="4">Uncharacterized protein</fullName>
    </submittedName>
</protein>
<dbReference type="EMBL" id="GDIP01198604">
    <property type="protein sequence ID" value="JAJ24798.1"/>
    <property type="molecule type" value="Transcribed_RNA"/>
</dbReference>
<keyword evidence="2" id="KW-0472">Membrane</keyword>
<keyword evidence="6" id="KW-1185">Reference proteome</keyword>
<evidence type="ECO:0000256" key="1">
    <source>
        <dbReference type="SAM" id="MobiDB-lite"/>
    </source>
</evidence>
<feature type="signal peptide" evidence="3">
    <location>
        <begin position="1"/>
        <end position="17"/>
    </location>
</feature>
<evidence type="ECO:0000256" key="2">
    <source>
        <dbReference type="SAM" id="Phobius"/>
    </source>
</evidence>
<feature type="chain" id="PRO_5013461865" evidence="3">
    <location>
        <begin position="18"/>
        <end position="118"/>
    </location>
</feature>
<reference evidence="4" key="2">
    <citation type="submission" date="2015-10" db="EMBL/GenBank/DDBJ databases">
        <authorList>
            <person name="Gilbert D.G."/>
        </authorList>
    </citation>
    <scope>NUCLEOTIDE SEQUENCE</scope>
</reference>
<accession>A0A0P5AHY5</accession>
<keyword evidence="2" id="KW-0812">Transmembrane</keyword>
<proteinExistence type="predicted"/>
<dbReference type="Proteomes" id="UP000076858">
    <property type="component" value="Unassembled WGS sequence"/>
</dbReference>
<evidence type="ECO:0000313" key="5">
    <source>
        <dbReference type="EMBL" id="KZS01543.1"/>
    </source>
</evidence>
<reference evidence="5 6" key="3">
    <citation type="submission" date="2016-03" db="EMBL/GenBank/DDBJ databases">
        <title>EvidentialGene: Evidence-directed Construction of Genes on Genomes.</title>
        <authorList>
            <person name="Gilbert D.G."/>
            <person name="Choi J.-H."/>
            <person name="Mockaitis K."/>
            <person name="Colbourne J."/>
            <person name="Pfrender M."/>
        </authorList>
    </citation>
    <scope>NUCLEOTIDE SEQUENCE [LARGE SCALE GENOMIC DNA]</scope>
    <source>
        <strain evidence="5 6">Xinb3</strain>
        <tissue evidence="5">Complete organism</tissue>
    </source>
</reference>
<feature type="transmembrane region" description="Helical" evidence="2">
    <location>
        <begin position="76"/>
        <end position="94"/>
    </location>
</feature>
<keyword evidence="3" id="KW-0732">Signal</keyword>
<organism evidence="4">
    <name type="scientific">Daphnia magna</name>
    <dbReference type="NCBI Taxonomy" id="35525"/>
    <lineage>
        <taxon>Eukaryota</taxon>
        <taxon>Metazoa</taxon>
        <taxon>Ecdysozoa</taxon>
        <taxon>Arthropoda</taxon>
        <taxon>Crustacea</taxon>
        <taxon>Branchiopoda</taxon>
        <taxon>Diplostraca</taxon>
        <taxon>Cladocera</taxon>
        <taxon>Anomopoda</taxon>
        <taxon>Daphniidae</taxon>
        <taxon>Daphnia</taxon>
    </lineage>
</organism>
<sequence>MFQNLLILISWLLGNQPEFILPLYYSADERDDMERRARQQNGTSQPPDTGHHQPPDERTNDNNDEVGLSTQNWTKSLKAILVFSFLVVVLVILYKTGISLLEHFVPPANCVLPMTSKL</sequence>
<evidence type="ECO:0000313" key="6">
    <source>
        <dbReference type="Proteomes" id="UP000076858"/>
    </source>
</evidence>
<dbReference type="EMBL" id="LRGB01006646">
    <property type="protein sequence ID" value="KZS01543.1"/>
    <property type="molecule type" value="Genomic_DNA"/>
</dbReference>
<evidence type="ECO:0000313" key="4">
    <source>
        <dbReference type="EMBL" id="JAJ24798.1"/>
    </source>
</evidence>
<evidence type="ECO:0000256" key="3">
    <source>
        <dbReference type="SAM" id="SignalP"/>
    </source>
</evidence>
<feature type="region of interest" description="Disordered" evidence="1">
    <location>
        <begin position="32"/>
        <end position="68"/>
    </location>
</feature>
<keyword evidence="2" id="KW-1133">Transmembrane helix</keyword>